<dbReference type="Proteomes" id="UP000887116">
    <property type="component" value="Unassembled WGS sequence"/>
</dbReference>
<comment type="caution">
    <text evidence="2">The sequence shown here is derived from an EMBL/GenBank/DDBJ whole genome shotgun (WGS) entry which is preliminary data.</text>
</comment>
<gene>
    <name evidence="2" type="ORF">TNCT_540641</name>
</gene>
<keyword evidence="3" id="KW-1185">Reference proteome</keyword>
<dbReference type="AlphaFoldDB" id="A0A8X6J812"/>
<proteinExistence type="predicted"/>
<dbReference type="EMBL" id="BMAO01014577">
    <property type="protein sequence ID" value="GFQ95805.1"/>
    <property type="molecule type" value="Genomic_DNA"/>
</dbReference>
<evidence type="ECO:0000313" key="3">
    <source>
        <dbReference type="Proteomes" id="UP000887116"/>
    </source>
</evidence>
<evidence type="ECO:0000313" key="2">
    <source>
        <dbReference type="EMBL" id="GFQ95805.1"/>
    </source>
</evidence>
<accession>A0A8X6J812</accession>
<name>A0A8X6J812_TRICU</name>
<reference evidence="2" key="1">
    <citation type="submission" date="2020-07" db="EMBL/GenBank/DDBJ databases">
        <title>Multicomponent nature underlies the extraordinary mechanical properties of spider dragline silk.</title>
        <authorList>
            <person name="Kono N."/>
            <person name="Nakamura H."/>
            <person name="Mori M."/>
            <person name="Yoshida Y."/>
            <person name="Ohtoshi R."/>
            <person name="Malay A.D."/>
            <person name="Moran D.A.P."/>
            <person name="Tomita M."/>
            <person name="Numata K."/>
            <person name="Arakawa K."/>
        </authorList>
    </citation>
    <scope>NUCLEOTIDE SEQUENCE</scope>
</reference>
<feature type="region of interest" description="Disordered" evidence="1">
    <location>
        <begin position="26"/>
        <end position="66"/>
    </location>
</feature>
<sequence>MVTVKNRDAPIRSDIYRISKNEQLPQRFSKLPHNSKHKKNKNLDRKTKVPPWLMNSEGKSDVQQTIDKPVIGPTFNDLRKHVADQKKRGLPAKLKATGCYIFICCIM</sequence>
<protein>
    <submittedName>
        <fullName evidence="2">Uncharacterized protein</fullName>
    </submittedName>
</protein>
<evidence type="ECO:0000256" key="1">
    <source>
        <dbReference type="SAM" id="MobiDB-lite"/>
    </source>
</evidence>
<dbReference type="OrthoDB" id="1892805at2759"/>
<organism evidence="2 3">
    <name type="scientific">Trichonephila clavata</name>
    <name type="common">Joro spider</name>
    <name type="synonym">Nephila clavata</name>
    <dbReference type="NCBI Taxonomy" id="2740835"/>
    <lineage>
        <taxon>Eukaryota</taxon>
        <taxon>Metazoa</taxon>
        <taxon>Ecdysozoa</taxon>
        <taxon>Arthropoda</taxon>
        <taxon>Chelicerata</taxon>
        <taxon>Arachnida</taxon>
        <taxon>Araneae</taxon>
        <taxon>Araneomorphae</taxon>
        <taxon>Entelegynae</taxon>
        <taxon>Araneoidea</taxon>
        <taxon>Nephilidae</taxon>
        <taxon>Trichonephila</taxon>
    </lineage>
</organism>